<name>A0A0F7SFZ2_PHARH</name>
<evidence type="ECO:0000256" key="2">
    <source>
        <dbReference type="SAM" id="SignalP"/>
    </source>
</evidence>
<dbReference type="PANTHER" id="PTHR35192">
    <property type="entry name" value="PROTEIN, PUTATIVE-RELATED"/>
    <property type="match status" value="1"/>
</dbReference>
<organism evidence="4">
    <name type="scientific">Phaffia rhodozyma</name>
    <name type="common">Yeast</name>
    <name type="synonym">Xanthophyllomyces dendrorhous</name>
    <dbReference type="NCBI Taxonomy" id="264483"/>
    <lineage>
        <taxon>Eukaryota</taxon>
        <taxon>Fungi</taxon>
        <taxon>Dikarya</taxon>
        <taxon>Basidiomycota</taxon>
        <taxon>Agaricomycotina</taxon>
        <taxon>Tremellomycetes</taxon>
        <taxon>Cystofilobasidiales</taxon>
        <taxon>Mrakiaceae</taxon>
        <taxon>Phaffia</taxon>
    </lineage>
</organism>
<feature type="signal peptide" evidence="2">
    <location>
        <begin position="1"/>
        <end position="25"/>
    </location>
</feature>
<dbReference type="AlphaFoldDB" id="A0A0F7SFZ2"/>
<dbReference type="Pfam" id="PF21671">
    <property type="entry name" value="CPL1-like"/>
    <property type="match status" value="1"/>
</dbReference>
<dbReference type="EMBL" id="LN483167">
    <property type="protein sequence ID" value="CDZ97270.1"/>
    <property type="molecule type" value="Genomic_DNA"/>
</dbReference>
<keyword evidence="2" id="KW-0732">Signal</keyword>
<feature type="chain" id="PRO_5002521857" description="Protein CPL1-like domain-containing protein" evidence="2">
    <location>
        <begin position="26"/>
        <end position="203"/>
    </location>
</feature>
<feature type="domain" description="Protein CPL1-like" evidence="3">
    <location>
        <begin position="117"/>
        <end position="176"/>
    </location>
</feature>
<evidence type="ECO:0000313" key="4">
    <source>
        <dbReference type="EMBL" id="CDZ97270.1"/>
    </source>
</evidence>
<reference evidence="4" key="1">
    <citation type="submission" date="2014-08" db="EMBL/GenBank/DDBJ databases">
        <authorList>
            <person name="Sharma Rahul"/>
            <person name="Thines Marco"/>
        </authorList>
    </citation>
    <scope>NUCLEOTIDE SEQUENCE</scope>
</reference>
<sequence>MFYSKITVLSLACLLLALAPSLVLAQPVHKPAAGLNKLASTDATPVGPVVVPRAPAPSRRMGKRSPKQKPMQAKNQNFSQFLCSAESPLACPNLAAGEKTVSDTKLKTLANWFSVGFECIEPKTELKSCGGCVTMGTGQDCSAISHVDQVGCEEGRCVVASCVEGYSIGRDNKSCVKKAGDAPIVAGAGTARKGLTRNAASRR</sequence>
<protein>
    <recommendedName>
        <fullName evidence="3">Protein CPL1-like domain-containing protein</fullName>
    </recommendedName>
</protein>
<dbReference type="PANTHER" id="PTHR35192:SF2">
    <property type="entry name" value="APPLE DOMAIN-CONTAINING PROTEIN"/>
    <property type="match status" value="1"/>
</dbReference>
<dbReference type="InterPro" id="IPR048661">
    <property type="entry name" value="CPL1-like"/>
</dbReference>
<proteinExistence type="predicted"/>
<evidence type="ECO:0000256" key="1">
    <source>
        <dbReference type="SAM" id="MobiDB-lite"/>
    </source>
</evidence>
<evidence type="ECO:0000259" key="3">
    <source>
        <dbReference type="Pfam" id="PF21671"/>
    </source>
</evidence>
<dbReference type="InterPro" id="IPR038955">
    <property type="entry name" value="PriA/CPL1_fungi"/>
</dbReference>
<feature type="compositionally biased region" description="Low complexity" evidence="1">
    <location>
        <begin position="46"/>
        <end position="59"/>
    </location>
</feature>
<feature type="region of interest" description="Disordered" evidence="1">
    <location>
        <begin position="46"/>
        <end position="72"/>
    </location>
</feature>
<accession>A0A0F7SFZ2</accession>